<dbReference type="HAMAP" id="MF_01007">
    <property type="entry name" value="16SrRNA_methyltr_H"/>
    <property type="match status" value="1"/>
</dbReference>
<keyword evidence="2 7" id="KW-0963">Cytoplasm</keyword>
<dbReference type="PANTHER" id="PTHR11265">
    <property type="entry name" value="S-ADENOSYL-METHYLTRANSFERASE MRAW"/>
    <property type="match status" value="1"/>
</dbReference>
<dbReference type="Gene3D" id="1.10.150.170">
    <property type="entry name" value="Putative methyltransferase TM0872, insert domain"/>
    <property type="match status" value="1"/>
</dbReference>
<dbReference type="InterPro" id="IPR002903">
    <property type="entry name" value="RsmH"/>
</dbReference>
<evidence type="ECO:0000256" key="5">
    <source>
        <dbReference type="ARBA" id="ARBA00022679"/>
    </source>
</evidence>
<reference evidence="9 10" key="1">
    <citation type="submission" date="2015-12" db="EMBL/GenBank/DDBJ databases">
        <title>Draft genome sequnece of Fervidicola ferrireducens strain Y170.</title>
        <authorList>
            <person name="Patel B.K."/>
        </authorList>
    </citation>
    <scope>NUCLEOTIDE SEQUENCE [LARGE SCALE GENOMIC DNA]</scope>
    <source>
        <strain evidence="9 10">Y170</strain>
    </source>
</reference>
<feature type="binding site" evidence="7">
    <location>
        <position position="107"/>
    </location>
    <ligand>
        <name>S-adenosyl-L-methionine</name>
        <dbReference type="ChEBI" id="CHEBI:59789"/>
    </ligand>
</feature>
<evidence type="ECO:0000313" key="9">
    <source>
        <dbReference type="EMBL" id="KXG78488.1"/>
    </source>
</evidence>
<keyword evidence="10" id="KW-1185">Reference proteome</keyword>
<dbReference type="SUPFAM" id="SSF53335">
    <property type="entry name" value="S-adenosyl-L-methionine-dependent methyltransferases"/>
    <property type="match status" value="1"/>
</dbReference>
<dbReference type="Proteomes" id="UP000070427">
    <property type="component" value="Unassembled WGS sequence"/>
</dbReference>
<comment type="subcellular location">
    <subcellularLocation>
        <location evidence="7">Cytoplasm</location>
    </subcellularLocation>
</comment>
<dbReference type="FunFam" id="1.10.150.170:FF:000001">
    <property type="entry name" value="Ribosomal RNA small subunit methyltransferase H"/>
    <property type="match status" value="1"/>
</dbReference>
<dbReference type="STRING" id="520764.AN618_02430"/>
<dbReference type="InParanoid" id="A0A140LD63"/>
<protein>
    <recommendedName>
        <fullName evidence="7">Ribosomal RNA small subunit methyltransferase H</fullName>
        <ecNumber evidence="7">2.1.1.199</ecNumber>
    </recommendedName>
    <alternativeName>
        <fullName evidence="7">16S rRNA m(4)C1402 methyltransferase</fullName>
    </alternativeName>
    <alternativeName>
        <fullName evidence="7">rRNA (cytosine-N(4)-)-methyltransferase RsmH</fullName>
    </alternativeName>
</protein>
<evidence type="ECO:0000256" key="2">
    <source>
        <dbReference type="ARBA" id="ARBA00022490"/>
    </source>
</evidence>
<dbReference type="GO" id="GO:0071424">
    <property type="term" value="F:rRNA (cytosine-N4-)-methyltransferase activity"/>
    <property type="evidence" value="ECO:0007669"/>
    <property type="project" value="UniProtKB-UniRule"/>
</dbReference>
<comment type="similarity">
    <text evidence="1 7">Belongs to the methyltransferase superfamily. RsmH family.</text>
</comment>
<dbReference type="Pfam" id="PF01795">
    <property type="entry name" value="Methyltransf_5"/>
    <property type="match status" value="1"/>
</dbReference>
<keyword evidence="4 7" id="KW-0489">Methyltransferase</keyword>
<dbReference type="GO" id="GO:0005737">
    <property type="term" value="C:cytoplasm"/>
    <property type="evidence" value="ECO:0007669"/>
    <property type="project" value="UniProtKB-SubCell"/>
</dbReference>
<keyword evidence="6 7" id="KW-0949">S-adenosyl-L-methionine</keyword>
<dbReference type="PANTHER" id="PTHR11265:SF0">
    <property type="entry name" value="12S RRNA N4-METHYLCYTIDINE METHYLTRANSFERASE"/>
    <property type="match status" value="1"/>
</dbReference>
<evidence type="ECO:0000256" key="6">
    <source>
        <dbReference type="ARBA" id="ARBA00022691"/>
    </source>
</evidence>
<dbReference type="NCBIfam" id="TIGR00006">
    <property type="entry name" value="16S rRNA (cytosine(1402)-N(4))-methyltransferase RsmH"/>
    <property type="match status" value="1"/>
</dbReference>
<dbReference type="FunCoup" id="A0A140LD63">
    <property type="interactions" value="374"/>
</dbReference>
<evidence type="ECO:0000256" key="8">
    <source>
        <dbReference type="SAM" id="MobiDB-lite"/>
    </source>
</evidence>
<dbReference type="InterPro" id="IPR023397">
    <property type="entry name" value="SAM-dep_MeTrfase_MraW_recog"/>
</dbReference>
<dbReference type="InterPro" id="IPR029063">
    <property type="entry name" value="SAM-dependent_MTases_sf"/>
</dbReference>
<evidence type="ECO:0000256" key="7">
    <source>
        <dbReference type="HAMAP-Rule" id="MF_01007"/>
    </source>
</evidence>
<comment type="caution">
    <text evidence="9">The sequence shown here is derived from an EMBL/GenBank/DDBJ whole genome shotgun (WGS) entry which is preliminary data.</text>
</comment>
<feature type="region of interest" description="Disordered" evidence="8">
    <location>
        <begin position="289"/>
        <end position="313"/>
    </location>
</feature>
<sequence length="313" mass="35228">MDYLHQPVLLKEAIEFLDPKSGGVYVDATLGGGGHFSEILKRIGADGKAIGIDRDEDAVKNARDKFSAFPNAVIIHDNFKNIKRIIHNLGFQGVDGVIFDLGVSSYQLEEKSRGFSYMQDAPLDMRMDKSQKLTARDVVNNLEKKELARIIKEYGEERWADKIAEFICERRKIKPIERTGELVDIIKAAIPARARRQGPHPAKRTFQALRIFVNDELEILSQSLKDAVELLKPGGRICVITFHSLEDRIVKHTFKELSRGCICPKGSPICTCNREKELKILTPKPILPSRDEVEANPRARSAKLRAGEKLSSK</sequence>
<dbReference type="AlphaFoldDB" id="A0A140LD63"/>
<dbReference type="PIRSF" id="PIRSF004486">
    <property type="entry name" value="MraW"/>
    <property type="match status" value="1"/>
</dbReference>
<accession>A0A140LD63</accession>
<organism evidence="9 10">
    <name type="scientific">Fervidicola ferrireducens</name>
    <dbReference type="NCBI Taxonomy" id="520764"/>
    <lineage>
        <taxon>Bacteria</taxon>
        <taxon>Bacillati</taxon>
        <taxon>Bacillota</taxon>
        <taxon>Clostridia</taxon>
        <taxon>Thermosediminibacterales</taxon>
        <taxon>Thermosediminibacteraceae</taxon>
        <taxon>Fervidicola</taxon>
    </lineage>
</organism>
<keyword evidence="3 7" id="KW-0698">rRNA processing</keyword>
<dbReference type="RefSeq" id="WP_066351080.1">
    <property type="nucleotide sequence ID" value="NZ_LOED01000002.1"/>
</dbReference>
<dbReference type="SUPFAM" id="SSF81799">
    <property type="entry name" value="Putative methyltransferase TM0872, insert domain"/>
    <property type="match status" value="1"/>
</dbReference>
<keyword evidence="5 7" id="KW-0808">Transferase</keyword>
<evidence type="ECO:0000256" key="3">
    <source>
        <dbReference type="ARBA" id="ARBA00022552"/>
    </source>
</evidence>
<feature type="binding site" evidence="7">
    <location>
        <position position="53"/>
    </location>
    <ligand>
        <name>S-adenosyl-L-methionine</name>
        <dbReference type="ChEBI" id="CHEBI:59789"/>
    </ligand>
</feature>
<comment type="catalytic activity">
    <reaction evidence="7">
        <text>cytidine(1402) in 16S rRNA + S-adenosyl-L-methionine = N(4)-methylcytidine(1402) in 16S rRNA + S-adenosyl-L-homocysteine + H(+)</text>
        <dbReference type="Rhea" id="RHEA:42928"/>
        <dbReference type="Rhea" id="RHEA-COMP:10286"/>
        <dbReference type="Rhea" id="RHEA-COMP:10287"/>
        <dbReference type="ChEBI" id="CHEBI:15378"/>
        <dbReference type="ChEBI" id="CHEBI:57856"/>
        <dbReference type="ChEBI" id="CHEBI:59789"/>
        <dbReference type="ChEBI" id="CHEBI:74506"/>
        <dbReference type="ChEBI" id="CHEBI:82748"/>
        <dbReference type="EC" id="2.1.1.199"/>
    </reaction>
</comment>
<dbReference type="PATRIC" id="fig|520764.3.peg.261"/>
<dbReference type="GO" id="GO:0070475">
    <property type="term" value="P:rRNA base methylation"/>
    <property type="evidence" value="ECO:0007669"/>
    <property type="project" value="UniProtKB-UniRule"/>
</dbReference>
<comment type="function">
    <text evidence="7">Specifically methylates the N4 position of cytidine in position 1402 (C1402) of 16S rRNA.</text>
</comment>
<dbReference type="OrthoDB" id="9806637at2"/>
<proteinExistence type="inferred from homology"/>
<feature type="binding site" evidence="7">
    <location>
        <position position="100"/>
    </location>
    <ligand>
        <name>S-adenosyl-L-methionine</name>
        <dbReference type="ChEBI" id="CHEBI:59789"/>
    </ligand>
</feature>
<feature type="binding site" evidence="7">
    <location>
        <begin position="33"/>
        <end position="35"/>
    </location>
    <ligand>
        <name>S-adenosyl-L-methionine</name>
        <dbReference type="ChEBI" id="CHEBI:59789"/>
    </ligand>
</feature>
<gene>
    <name evidence="7 9" type="primary">rsmH</name>
    <name evidence="9" type="ORF">AN618_02430</name>
</gene>
<evidence type="ECO:0000256" key="1">
    <source>
        <dbReference type="ARBA" id="ARBA00010396"/>
    </source>
</evidence>
<name>A0A140LD63_9FIRM</name>
<dbReference type="EC" id="2.1.1.199" evidence="7"/>
<dbReference type="Gene3D" id="3.40.50.150">
    <property type="entry name" value="Vaccinia Virus protein VP39"/>
    <property type="match status" value="1"/>
</dbReference>
<dbReference type="EMBL" id="LOED01000002">
    <property type="protein sequence ID" value="KXG78488.1"/>
    <property type="molecule type" value="Genomic_DNA"/>
</dbReference>
<evidence type="ECO:0000256" key="4">
    <source>
        <dbReference type="ARBA" id="ARBA00022603"/>
    </source>
</evidence>
<evidence type="ECO:0000313" key="10">
    <source>
        <dbReference type="Proteomes" id="UP000070427"/>
    </source>
</evidence>
<feature type="binding site" evidence="7">
    <location>
        <position position="79"/>
    </location>
    <ligand>
        <name>S-adenosyl-L-methionine</name>
        <dbReference type="ChEBI" id="CHEBI:59789"/>
    </ligand>
</feature>